<dbReference type="GO" id="GO:0000271">
    <property type="term" value="P:polysaccharide biosynthetic process"/>
    <property type="evidence" value="ECO:0007669"/>
    <property type="project" value="InterPro"/>
</dbReference>
<dbReference type="Proteomes" id="UP000249566">
    <property type="component" value="Chromosome 1"/>
</dbReference>
<dbReference type="InterPro" id="IPR007833">
    <property type="entry name" value="Capsule_polysaccharide_synth"/>
</dbReference>
<organism evidence="1 2">
    <name type="scientific">Legionella pneumophila subsp. pascullei</name>
    <dbReference type="NCBI Taxonomy" id="91890"/>
    <lineage>
        <taxon>Bacteria</taxon>
        <taxon>Pseudomonadati</taxon>
        <taxon>Pseudomonadota</taxon>
        <taxon>Gammaproteobacteria</taxon>
        <taxon>Legionellales</taxon>
        <taxon>Legionellaceae</taxon>
        <taxon>Legionella</taxon>
    </lineage>
</organism>
<dbReference type="EMBL" id="LS483412">
    <property type="protein sequence ID" value="SQG89617.1"/>
    <property type="molecule type" value="Genomic_DNA"/>
</dbReference>
<name>A0AAX2IUW3_LEGPN</name>
<dbReference type="AlphaFoldDB" id="A0AAX2IUW3"/>
<proteinExistence type="predicted"/>
<protein>
    <submittedName>
        <fullName evidence="1">Capsule polysaccharide biosynthesis protein</fullName>
    </submittedName>
</protein>
<evidence type="ECO:0000313" key="1">
    <source>
        <dbReference type="EMBL" id="SQG89617.1"/>
    </source>
</evidence>
<reference evidence="1 2" key="1">
    <citation type="submission" date="2018-06" db="EMBL/GenBank/DDBJ databases">
        <authorList>
            <consortium name="Pathogen Informatics"/>
            <person name="Doyle S."/>
        </authorList>
    </citation>
    <scope>NUCLEOTIDE SEQUENCE [LARGE SCALE GENOMIC DNA]</scope>
    <source>
        <strain evidence="1 2">NCTC12272</strain>
    </source>
</reference>
<dbReference type="GO" id="GO:0015774">
    <property type="term" value="P:polysaccharide transport"/>
    <property type="evidence" value="ECO:0007669"/>
    <property type="project" value="InterPro"/>
</dbReference>
<accession>A0AAX2IUW3</accession>
<evidence type="ECO:0000313" key="2">
    <source>
        <dbReference type="Proteomes" id="UP000249566"/>
    </source>
</evidence>
<sequence>MKINCIIFGLTGLDTSPIVRSIKSHPDFNNVIWFGVFEGNDINICEVYKYNTDYDYSLSLPEAYLNTMQEALGDFLISSSRRSEAQFNSKEYILNFNSNYEYFHQFARYCYFIYKLITENDINLIIIDTFPHTSIDILLHQAANYFNIKTLFLYQANIPNRFFYFSELKNKKPDFSLYYCDEARPIKHEESDYKINEPKQPFYMVDYSHLFYDEKKFFEDIQSVYRLEKAKGIFFRAKSKLKLLMQKADFLLNRFMPRLYSKLYKKLLEKLVKNLSADQTIKKPVTSVKLFAKYLTKNFYDLPKAEAATSALLKSIKYRTYIETLNAISHKEVDMQVPYVYFPLNFQPELTTECLGGFYKDIISAIEKIRVLIPKDWSIYVKEHWPQFEFARDPVFFKRLQSIPNLVMIDRYFSSLDLIKSSQFVATVNGTVGWEALHLGKNAVTFGTIYYQGLPGAFLYSPDLKLEDILQFKIDKATLEHSINKLINRMEYGVVSADLSAFVENFDALENAKLVRDFIRNFFYKSVKENHHQENLIYEA</sequence>
<dbReference type="Pfam" id="PF05159">
    <property type="entry name" value="Capsule_synth"/>
    <property type="match status" value="1"/>
</dbReference>
<gene>
    <name evidence="1" type="ORF">NCTC12272_00800</name>
</gene>